<gene>
    <name evidence="2" type="ORF">PLOB_00041651</name>
</gene>
<dbReference type="Gene3D" id="2.60.120.260">
    <property type="entry name" value="Galactose-binding domain-like"/>
    <property type="match status" value="1"/>
</dbReference>
<evidence type="ECO:0000313" key="3">
    <source>
        <dbReference type="Proteomes" id="UP001159405"/>
    </source>
</evidence>
<name>A0ABN8SBC6_9CNID</name>
<reference evidence="2 3" key="1">
    <citation type="submission" date="2022-05" db="EMBL/GenBank/DDBJ databases">
        <authorList>
            <consortium name="Genoscope - CEA"/>
            <person name="William W."/>
        </authorList>
    </citation>
    <scope>NUCLEOTIDE SEQUENCE [LARGE SCALE GENOMIC DNA]</scope>
</reference>
<comment type="caution">
    <text evidence="2">The sequence shown here is derived from an EMBL/GenBank/DDBJ whole genome shotgun (WGS) entry which is preliminary data.</text>
</comment>
<dbReference type="InterPro" id="IPR008979">
    <property type="entry name" value="Galactose-bd-like_sf"/>
</dbReference>
<dbReference type="Proteomes" id="UP001159405">
    <property type="component" value="Unassembled WGS sequence"/>
</dbReference>
<accession>A0ABN8SBC6</accession>
<sequence length="235" mass="27096">MLMLEQKMENNIFEVTMDSFSRIVFCSVLLFQHTWSLGKKRFMLFFKAFPIVKFSEALNVKHLKFCVKKELIICTRIPEQGQNCSNSLGMSTRNKIIPDESITSSSYLSSDRAPSYARLDGPRAWCSAPGDNSSYIQILLEEETLITAIETQGSRYDSIWSRRYDVWYLKRGKWILHREGLPGNENTRGVQRNKLSSPIRTRSIRIYPKDPFAVFTAPKFPCLRLELYGCTAPGK</sequence>
<dbReference type="SUPFAM" id="SSF49785">
    <property type="entry name" value="Galactose-binding domain-like"/>
    <property type="match status" value="1"/>
</dbReference>
<dbReference type="PROSITE" id="PS50022">
    <property type="entry name" value="FA58C_3"/>
    <property type="match status" value="1"/>
</dbReference>
<evidence type="ECO:0000313" key="2">
    <source>
        <dbReference type="EMBL" id="CAH3188873.1"/>
    </source>
</evidence>
<dbReference type="SMART" id="SM00231">
    <property type="entry name" value="FA58C"/>
    <property type="match status" value="1"/>
</dbReference>
<protein>
    <recommendedName>
        <fullName evidence="1">F5/8 type C domain-containing protein</fullName>
    </recommendedName>
</protein>
<dbReference type="InterPro" id="IPR000421">
    <property type="entry name" value="FA58C"/>
</dbReference>
<organism evidence="2 3">
    <name type="scientific">Porites lobata</name>
    <dbReference type="NCBI Taxonomy" id="104759"/>
    <lineage>
        <taxon>Eukaryota</taxon>
        <taxon>Metazoa</taxon>
        <taxon>Cnidaria</taxon>
        <taxon>Anthozoa</taxon>
        <taxon>Hexacorallia</taxon>
        <taxon>Scleractinia</taxon>
        <taxon>Fungiina</taxon>
        <taxon>Poritidae</taxon>
        <taxon>Porites</taxon>
    </lineage>
</organism>
<dbReference type="Pfam" id="PF00754">
    <property type="entry name" value="F5_F8_type_C"/>
    <property type="match status" value="1"/>
</dbReference>
<dbReference type="EMBL" id="CALNXK010000661">
    <property type="protein sequence ID" value="CAH3188873.1"/>
    <property type="molecule type" value="Genomic_DNA"/>
</dbReference>
<keyword evidence="3" id="KW-1185">Reference proteome</keyword>
<proteinExistence type="predicted"/>
<feature type="domain" description="F5/8 type C" evidence="1">
    <location>
        <begin position="84"/>
        <end position="230"/>
    </location>
</feature>
<dbReference type="PANTHER" id="PTHR24543">
    <property type="entry name" value="MULTICOPPER OXIDASE-RELATED"/>
    <property type="match status" value="1"/>
</dbReference>
<evidence type="ECO:0000259" key="1">
    <source>
        <dbReference type="PROSITE" id="PS50022"/>
    </source>
</evidence>